<dbReference type="GO" id="GO:0004497">
    <property type="term" value="F:monooxygenase activity"/>
    <property type="evidence" value="ECO:0007669"/>
    <property type="project" value="UniProtKB-KW"/>
</dbReference>
<proteinExistence type="inferred from homology"/>
<evidence type="ECO:0000256" key="2">
    <source>
        <dbReference type="ARBA" id="ARBA00004167"/>
    </source>
</evidence>
<dbReference type="eggNOG" id="KOG0156">
    <property type="taxonomic scope" value="Eukaryota"/>
</dbReference>
<dbReference type="Proteomes" id="UP000030748">
    <property type="component" value="Unassembled WGS sequence"/>
</dbReference>
<dbReference type="GO" id="GO:0020037">
    <property type="term" value="F:heme binding"/>
    <property type="evidence" value="ECO:0007669"/>
    <property type="project" value="InterPro"/>
</dbReference>
<dbReference type="InterPro" id="IPR002401">
    <property type="entry name" value="Cyt_P450_E_grp-I"/>
</dbReference>
<dbReference type="OrthoDB" id="2789670at2759"/>
<dbReference type="FunFam" id="1.10.630.10:FF:000011">
    <property type="entry name" value="Cytochrome P450 83B1"/>
    <property type="match status" value="1"/>
</dbReference>
<dbReference type="InterPro" id="IPR036396">
    <property type="entry name" value="Cyt_P450_sf"/>
</dbReference>
<dbReference type="GO" id="GO:0016705">
    <property type="term" value="F:oxidoreductase activity, acting on paired donors, with incorporation or reduction of molecular oxygen"/>
    <property type="evidence" value="ECO:0007669"/>
    <property type="project" value="InterPro"/>
</dbReference>
<keyword evidence="11" id="KW-0812">Transmembrane</keyword>
<dbReference type="PRINTS" id="PR00385">
    <property type="entry name" value="P450"/>
</dbReference>
<keyword evidence="5 9" id="KW-0479">Metal-binding</keyword>
<dbReference type="STRING" id="4155.A0A022PQK6"/>
<organism evidence="12 13">
    <name type="scientific">Erythranthe guttata</name>
    <name type="common">Yellow monkey flower</name>
    <name type="synonym">Mimulus guttatus</name>
    <dbReference type="NCBI Taxonomy" id="4155"/>
    <lineage>
        <taxon>Eukaryota</taxon>
        <taxon>Viridiplantae</taxon>
        <taxon>Streptophyta</taxon>
        <taxon>Embryophyta</taxon>
        <taxon>Tracheophyta</taxon>
        <taxon>Spermatophyta</taxon>
        <taxon>Magnoliopsida</taxon>
        <taxon>eudicotyledons</taxon>
        <taxon>Gunneridae</taxon>
        <taxon>Pentapetalae</taxon>
        <taxon>asterids</taxon>
        <taxon>lamiids</taxon>
        <taxon>Lamiales</taxon>
        <taxon>Phrymaceae</taxon>
        <taxon>Erythranthe</taxon>
    </lineage>
</organism>
<evidence type="ECO:0000256" key="5">
    <source>
        <dbReference type="ARBA" id="ARBA00022723"/>
    </source>
</evidence>
<dbReference type="Pfam" id="PF00067">
    <property type="entry name" value="p450"/>
    <property type="match status" value="1"/>
</dbReference>
<dbReference type="GO" id="GO:0016020">
    <property type="term" value="C:membrane"/>
    <property type="evidence" value="ECO:0007669"/>
    <property type="project" value="UniProtKB-SubCell"/>
</dbReference>
<keyword evidence="7 9" id="KW-0408">Iron</keyword>
<accession>A0A022PQK6</accession>
<keyword evidence="4 9" id="KW-0349">Heme</keyword>
<dbReference type="Gene3D" id="1.10.630.10">
    <property type="entry name" value="Cytochrome P450"/>
    <property type="match status" value="1"/>
</dbReference>
<evidence type="ECO:0000256" key="3">
    <source>
        <dbReference type="ARBA" id="ARBA00010617"/>
    </source>
</evidence>
<dbReference type="InterPro" id="IPR001128">
    <property type="entry name" value="Cyt_P450"/>
</dbReference>
<evidence type="ECO:0000313" key="12">
    <source>
        <dbReference type="EMBL" id="EYU17754.1"/>
    </source>
</evidence>
<feature type="transmembrane region" description="Helical" evidence="11">
    <location>
        <begin position="12"/>
        <end position="32"/>
    </location>
</feature>
<sequence>MEPPSQYIERNFLLLVPLFISSILIVLLLKYLSNKNPTLKHKSHKHIPGPTKLPIIGNLHQLIGKHPHLILDSLAKKFGPVFFLQLGEVPTVVLSSPQTAKEALKTHDLALATRPEIFAAKILFYNCSDIAFSPYGPHWRHVRKISTLELLSVKRVQSYGFVREEEVSRLFQRVLEHSSSSSSYPNKTINLTKLLNLYANDVLCRIVFGKDFSVDGEYERLGFQEMLNEYQELLGGFALGDFFPSMEVFMHTLTGNKARLVKAFKRFDRLFNDVIEERLRTKSDCAKEKKDFVDILLEIHQDKDAEMPLTMDNVKALLLDMFAAGTDTTFIVLDWGMTELVTNPSVLKKLQTEVRKVVGQKKFVSENDLLHLPYMKAVIKEIYRLHPPAPVLVPHESMQEVTIGGFTIPEKTRIFVNAWAVGRDPGTWSHPDRFYPDRFVDSDVDFKGKDFELIPFGAGRRSCPAIAFGSATVEIALAQLVHSFDWELPDGIKAVDLDMEEVFGITMHRKSPLEVVAKPYFTS</sequence>
<keyword evidence="13" id="KW-1185">Reference proteome</keyword>
<dbReference type="GO" id="GO:0005506">
    <property type="term" value="F:iron ion binding"/>
    <property type="evidence" value="ECO:0007669"/>
    <property type="project" value="InterPro"/>
</dbReference>
<evidence type="ECO:0000256" key="8">
    <source>
        <dbReference type="ARBA" id="ARBA00023033"/>
    </source>
</evidence>
<dbReference type="AlphaFoldDB" id="A0A022PQK6"/>
<evidence type="ECO:0000256" key="7">
    <source>
        <dbReference type="ARBA" id="ARBA00023004"/>
    </source>
</evidence>
<comment type="cofactor">
    <cofactor evidence="1 9">
        <name>heme</name>
        <dbReference type="ChEBI" id="CHEBI:30413"/>
    </cofactor>
</comment>
<gene>
    <name evidence="12" type="ORF">MIMGU_mgv1a004502mg</name>
</gene>
<evidence type="ECO:0000256" key="10">
    <source>
        <dbReference type="RuleBase" id="RU000461"/>
    </source>
</evidence>
<evidence type="ECO:0000313" key="13">
    <source>
        <dbReference type="Proteomes" id="UP000030748"/>
    </source>
</evidence>
<evidence type="ECO:0000256" key="9">
    <source>
        <dbReference type="PIRSR" id="PIRSR602401-1"/>
    </source>
</evidence>
<dbReference type="PANTHER" id="PTHR47955">
    <property type="entry name" value="CYTOCHROME P450 FAMILY 71 PROTEIN"/>
    <property type="match status" value="1"/>
</dbReference>
<protein>
    <recommendedName>
        <fullName evidence="14">Cytochrome P450</fullName>
    </recommendedName>
</protein>
<evidence type="ECO:0000256" key="11">
    <source>
        <dbReference type="SAM" id="Phobius"/>
    </source>
</evidence>
<dbReference type="InterPro" id="IPR017972">
    <property type="entry name" value="Cyt_P450_CS"/>
</dbReference>
<dbReference type="EMBL" id="KI632363">
    <property type="protein sequence ID" value="EYU17754.1"/>
    <property type="molecule type" value="Genomic_DNA"/>
</dbReference>
<evidence type="ECO:0000256" key="4">
    <source>
        <dbReference type="ARBA" id="ARBA00022617"/>
    </source>
</evidence>
<evidence type="ECO:0000256" key="1">
    <source>
        <dbReference type="ARBA" id="ARBA00001971"/>
    </source>
</evidence>
<dbReference type="CDD" id="cd11072">
    <property type="entry name" value="CYP71-like"/>
    <property type="match status" value="1"/>
</dbReference>
<dbReference type="OMA" id="WLEHFKT"/>
<dbReference type="PANTHER" id="PTHR47955:SF19">
    <property type="entry name" value="CYTOCHROME P450 71A9-LIKE ISOFORM X1"/>
    <property type="match status" value="1"/>
</dbReference>
<name>A0A022PQK6_ERYGU</name>
<dbReference type="PROSITE" id="PS00086">
    <property type="entry name" value="CYTOCHROME_P450"/>
    <property type="match status" value="1"/>
</dbReference>
<comment type="subcellular location">
    <subcellularLocation>
        <location evidence="2">Membrane</location>
        <topology evidence="2">Single-pass membrane protein</topology>
    </subcellularLocation>
</comment>
<dbReference type="PRINTS" id="PR00463">
    <property type="entry name" value="EP450I"/>
</dbReference>
<dbReference type="SUPFAM" id="SSF48264">
    <property type="entry name" value="Cytochrome P450"/>
    <property type="match status" value="1"/>
</dbReference>
<keyword evidence="11" id="KW-1133">Transmembrane helix</keyword>
<feature type="binding site" description="axial binding residue" evidence="9">
    <location>
        <position position="463"/>
    </location>
    <ligand>
        <name>heme</name>
        <dbReference type="ChEBI" id="CHEBI:30413"/>
    </ligand>
    <ligandPart>
        <name>Fe</name>
        <dbReference type="ChEBI" id="CHEBI:18248"/>
    </ligandPart>
</feature>
<reference evidence="12 13" key="1">
    <citation type="journal article" date="2013" name="Proc. Natl. Acad. Sci. U.S.A.">
        <title>Fine-scale variation in meiotic recombination in Mimulus inferred from population shotgun sequencing.</title>
        <authorList>
            <person name="Hellsten U."/>
            <person name="Wright K.M."/>
            <person name="Jenkins J."/>
            <person name="Shu S."/>
            <person name="Yuan Y."/>
            <person name="Wessler S.R."/>
            <person name="Schmutz J."/>
            <person name="Willis J.H."/>
            <person name="Rokhsar D.S."/>
        </authorList>
    </citation>
    <scope>NUCLEOTIDE SEQUENCE [LARGE SCALE GENOMIC DNA]</scope>
    <source>
        <strain evidence="13">cv. DUN x IM62</strain>
    </source>
</reference>
<dbReference type="KEGG" id="egt:105950515"/>
<keyword evidence="11" id="KW-0472">Membrane</keyword>
<keyword evidence="8 10" id="KW-0503">Monooxygenase</keyword>
<dbReference type="PhylomeDB" id="A0A022PQK6"/>
<dbReference type="GO" id="GO:0016491">
    <property type="term" value="F:oxidoreductase activity"/>
    <property type="evidence" value="ECO:0000318"/>
    <property type="project" value="GO_Central"/>
</dbReference>
<comment type="similarity">
    <text evidence="3 10">Belongs to the cytochrome P450 family.</text>
</comment>
<keyword evidence="6 10" id="KW-0560">Oxidoreductase</keyword>
<evidence type="ECO:0000256" key="6">
    <source>
        <dbReference type="ARBA" id="ARBA00023002"/>
    </source>
</evidence>
<evidence type="ECO:0008006" key="14">
    <source>
        <dbReference type="Google" id="ProtNLM"/>
    </source>
</evidence>